<feature type="non-terminal residue" evidence="2">
    <location>
        <position position="1"/>
    </location>
</feature>
<name>A0A9P6PHI9_9FUNG</name>
<dbReference type="AlphaFoldDB" id="A0A9P6PHI9"/>
<accession>A0A9P6PHI9</accession>
<protein>
    <submittedName>
        <fullName evidence="2">Uncharacterized protein</fullName>
    </submittedName>
</protein>
<gene>
    <name evidence="2" type="ORF">BG011_002178</name>
</gene>
<feature type="transmembrane region" description="Helical" evidence="1">
    <location>
        <begin position="20"/>
        <end position="41"/>
    </location>
</feature>
<keyword evidence="1" id="KW-1133">Transmembrane helix</keyword>
<reference evidence="2" key="1">
    <citation type="journal article" date="2020" name="Fungal Divers.">
        <title>Resolving the Mortierellaceae phylogeny through synthesis of multi-gene phylogenetics and phylogenomics.</title>
        <authorList>
            <person name="Vandepol N."/>
            <person name="Liber J."/>
            <person name="Desiro A."/>
            <person name="Na H."/>
            <person name="Kennedy M."/>
            <person name="Barry K."/>
            <person name="Grigoriev I.V."/>
            <person name="Miller A.N."/>
            <person name="O'Donnell K."/>
            <person name="Stajich J.E."/>
            <person name="Bonito G."/>
        </authorList>
    </citation>
    <scope>NUCLEOTIDE SEQUENCE</scope>
    <source>
        <strain evidence="2">KOD948</strain>
    </source>
</reference>
<evidence type="ECO:0000313" key="3">
    <source>
        <dbReference type="Proteomes" id="UP000726737"/>
    </source>
</evidence>
<dbReference type="Proteomes" id="UP000726737">
    <property type="component" value="Unassembled WGS sequence"/>
</dbReference>
<dbReference type="EMBL" id="JAAAJA010001668">
    <property type="protein sequence ID" value="KAG0247031.1"/>
    <property type="molecule type" value="Genomic_DNA"/>
</dbReference>
<evidence type="ECO:0000313" key="2">
    <source>
        <dbReference type="EMBL" id="KAG0247031.1"/>
    </source>
</evidence>
<sequence>CIQSSGAAIAWRINAVGTPYMTELIICFALLAASLPGALFLSLRIKDHSDEDVETKEVYIPEKSDGKMEMDV</sequence>
<organism evidence="2 3">
    <name type="scientific">Mortierella polycephala</name>
    <dbReference type="NCBI Taxonomy" id="41804"/>
    <lineage>
        <taxon>Eukaryota</taxon>
        <taxon>Fungi</taxon>
        <taxon>Fungi incertae sedis</taxon>
        <taxon>Mucoromycota</taxon>
        <taxon>Mortierellomycotina</taxon>
        <taxon>Mortierellomycetes</taxon>
        <taxon>Mortierellales</taxon>
        <taxon>Mortierellaceae</taxon>
        <taxon>Mortierella</taxon>
    </lineage>
</organism>
<keyword evidence="3" id="KW-1185">Reference proteome</keyword>
<keyword evidence="1" id="KW-0812">Transmembrane</keyword>
<proteinExistence type="predicted"/>
<evidence type="ECO:0000256" key="1">
    <source>
        <dbReference type="SAM" id="Phobius"/>
    </source>
</evidence>
<keyword evidence="1" id="KW-0472">Membrane</keyword>
<dbReference type="OrthoDB" id="196103at2759"/>
<comment type="caution">
    <text evidence="2">The sequence shown here is derived from an EMBL/GenBank/DDBJ whole genome shotgun (WGS) entry which is preliminary data.</text>
</comment>